<feature type="domain" description="SnoaL-like" evidence="2">
    <location>
        <begin position="105"/>
        <end position="203"/>
    </location>
</feature>
<evidence type="ECO:0000256" key="1">
    <source>
        <dbReference type="SAM" id="MobiDB-lite"/>
    </source>
</evidence>
<name>A0AAQ3K3V2_9LILI</name>
<dbReference type="PANTHER" id="PTHR33698">
    <property type="entry name" value="NUCLEAR TRANSPORT FACTOR 2 (NTF2)-LIKE PROTEIN"/>
    <property type="match status" value="1"/>
</dbReference>
<dbReference type="PANTHER" id="PTHR33698:SF3">
    <property type="entry name" value="OS09G0266000 PROTEIN"/>
    <property type="match status" value="1"/>
</dbReference>
<reference evidence="3 4" key="1">
    <citation type="submission" date="2023-10" db="EMBL/GenBank/DDBJ databases">
        <title>Chromosome-scale genome assembly provides insights into flower coloration mechanisms of Canna indica.</title>
        <authorList>
            <person name="Li C."/>
        </authorList>
    </citation>
    <scope>NUCLEOTIDE SEQUENCE [LARGE SCALE GENOMIC DNA]</scope>
    <source>
        <tissue evidence="3">Flower</tissue>
    </source>
</reference>
<dbReference type="Gene3D" id="3.10.450.50">
    <property type="match status" value="1"/>
</dbReference>
<protein>
    <recommendedName>
        <fullName evidence="2">SnoaL-like domain-containing protein</fullName>
    </recommendedName>
</protein>
<evidence type="ECO:0000313" key="4">
    <source>
        <dbReference type="Proteomes" id="UP001327560"/>
    </source>
</evidence>
<dbReference type="InterPro" id="IPR037401">
    <property type="entry name" value="SnoaL-like"/>
</dbReference>
<keyword evidence="4" id="KW-1185">Reference proteome</keyword>
<organism evidence="3 4">
    <name type="scientific">Canna indica</name>
    <name type="common">Indian-shot</name>
    <dbReference type="NCBI Taxonomy" id="4628"/>
    <lineage>
        <taxon>Eukaryota</taxon>
        <taxon>Viridiplantae</taxon>
        <taxon>Streptophyta</taxon>
        <taxon>Embryophyta</taxon>
        <taxon>Tracheophyta</taxon>
        <taxon>Spermatophyta</taxon>
        <taxon>Magnoliopsida</taxon>
        <taxon>Liliopsida</taxon>
        <taxon>Zingiberales</taxon>
        <taxon>Cannaceae</taxon>
        <taxon>Canna</taxon>
    </lineage>
</organism>
<dbReference type="Proteomes" id="UP001327560">
    <property type="component" value="Chromosome 3"/>
</dbReference>
<accession>A0AAQ3K3V2</accession>
<sequence>MREAHLLIVHSSSREGVQSRRMLSSATALPLGNVGTRTPAKTLSRASEERSCRSFSPSSSAGSLFRLGSRIPPARMRVSIVRSAAAEVKITKVGPTEISTADGVVKEFYDAINRRDFPAVEPLIAEDCVYEDLVFPQPFVGRKAILEFFKKFTEKTSAELQFVIDDISSEDSSVVGVTWHLDWRGKVFPFSKGCSFYRLQVRDNKRQIIYGRDCVEPAAKPGDLALAIIQGVTWLLQKFPQLADHFQ</sequence>
<dbReference type="SUPFAM" id="SSF54427">
    <property type="entry name" value="NTF2-like"/>
    <property type="match status" value="1"/>
</dbReference>
<dbReference type="InterPro" id="IPR032710">
    <property type="entry name" value="NTF2-like_dom_sf"/>
</dbReference>
<evidence type="ECO:0000313" key="3">
    <source>
        <dbReference type="EMBL" id="WOL01584.1"/>
    </source>
</evidence>
<evidence type="ECO:0000259" key="2">
    <source>
        <dbReference type="Pfam" id="PF12680"/>
    </source>
</evidence>
<gene>
    <name evidence="3" type="ORF">Cni_G10301</name>
</gene>
<feature type="region of interest" description="Disordered" evidence="1">
    <location>
        <begin position="34"/>
        <end position="56"/>
    </location>
</feature>
<dbReference type="EMBL" id="CP136892">
    <property type="protein sequence ID" value="WOL01584.1"/>
    <property type="molecule type" value="Genomic_DNA"/>
</dbReference>
<proteinExistence type="predicted"/>
<dbReference type="Pfam" id="PF12680">
    <property type="entry name" value="SnoaL_2"/>
    <property type="match status" value="1"/>
</dbReference>
<dbReference type="AlphaFoldDB" id="A0AAQ3K3V2"/>
<feature type="compositionally biased region" description="Polar residues" evidence="1">
    <location>
        <begin position="35"/>
        <end position="45"/>
    </location>
</feature>